<dbReference type="PANTHER" id="PTHR10983:SF73">
    <property type="entry name" value="1-ACYL-SN-GLYCEROL-3-PHOSPHATE ACYLTRANSFERASE EPSILON"/>
    <property type="match status" value="1"/>
</dbReference>
<evidence type="ECO:0000256" key="5">
    <source>
        <dbReference type="ARBA" id="ARBA00023264"/>
    </source>
</evidence>
<dbReference type="GO" id="GO:0005739">
    <property type="term" value="C:mitochondrion"/>
    <property type="evidence" value="ECO:0007669"/>
    <property type="project" value="TreeGrafter"/>
</dbReference>
<name>A0A094KSV9_ANTCR</name>
<sequence>HGGVYVKRSAKFNEKEMRDKLRAQVKAETPMYLVIFPEGTRYNPEIPKVIADSQSFAEKEGLAILKHVLTPRVKATHVAIDTMKDYLDAVYDVTVAYEGTVDHKGQRKLAPSMTEFLCKECPRVHVFIDRIELKDIPEEQMYMRRWLHERFEIKDKLLIEFYDAKDSKRRNKFPGKSVHSKLSLKKTLPSLLFLGGLTASMLLTESGRKLYVKTWIYGTLIGCLWVSIKP</sequence>
<dbReference type="GO" id="GO:0008654">
    <property type="term" value="P:phospholipid biosynthetic process"/>
    <property type="evidence" value="ECO:0007669"/>
    <property type="project" value="UniProtKB-KW"/>
</dbReference>
<reference evidence="8 9" key="1">
    <citation type="submission" date="2014-04" db="EMBL/GenBank/DDBJ databases">
        <title>Genome evolution of avian class.</title>
        <authorList>
            <person name="Zhang G."/>
            <person name="Li C."/>
        </authorList>
    </citation>
    <scope>NUCLEOTIDE SEQUENCE [LARGE SCALE GENOMIC DNA]</scope>
    <source>
        <strain evidence="8">BGI_N321</strain>
    </source>
</reference>
<protein>
    <submittedName>
        <fullName evidence="8">1-acyl-sn-glycerol-3-phosphate acyltransferase epsilon</fullName>
    </submittedName>
</protein>
<evidence type="ECO:0000259" key="7">
    <source>
        <dbReference type="Pfam" id="PF16076"/>
    </source>
</evidence>
<dbReference type="CDD" id="cd07990">
    <property type="entry name" value="LPLAT_LCLAT1-like"/>
    <property type="match status" value="1"/>
</dbReference>
<dbReference type="GO" id="GO:0036149">
    <property type="term" value="P:phosphatidylinositol acyl-chain remodeling"/>
    <property type="evidence" value="ECO:0007669"/>
    <property type="project" value="TreeGrafter"/>
</dbReference>
<accession>A0A094KSV9</accession>
<keyword evidence="3" id="KW-0808">Transferase</keyword>
<dbReference type="GO" id="GO:0016746">
    <property type="term" value="F:acyltransferase activity"/>
    <property type="evidence" value="ECO:0007669"/>
    <property type="project" value="UniProtKB-KW"/>
</dbReference>
<proteinExistence type="inferred from homology"/>
<keyword evidence="5" id="KW-1208">Phospholipid metabolism</keyword>
<dbReference type="AlphaFoldDB" id="A0A094KSV9"/>
<keyword evidence="4" id="KW-0443">Lipid metabolism</keyword>
<evidence type="ECO:0000256" key="1">
    <source>
        <dbReference type="ARBA" id="ARBA00008655"/>
    </source>
</evidence>
<dbReference type="Proteomes" id="UP000053620">
    <property type="component" value="Unassembled WGS sequence"/>
</dbReference>
<evidence type="ECO:0000256" key="6">
    <source>
        <dbReference type="ARBA" id="ARBA00023315"/>
    </source>
</evidence>
<evidence type="ECO:0000256" key="2">
    <source>
        <dbReference type="ARBA" id="ARBA00022516"/>
    </source>
</evidence>
<evidence type="ECO:0000256" key="3">
    <source>
        <dbReference type="ARBA" id="ARBA00022679"/>
    </source>
</evidence>
<keyword evidence="9" id="KW-1185">Reference proteome</keyword>
<dbReference type="SUPFAM" id="SSF69593">
    <property type="entry name" value="Glycerol-3-phosphate (1)-acyltransferase"/>
    <property type="match status" value="1"/>
</dbReference>
<dbReference type="InterPro" id="IPR032098">
    <property type="entry name" value="Acyltransf_C"/>
</dbReference>
<dbReference type="Pfam" id="PF16076">
    <property type="entry name" value="Acyltransf_C"/>
    <property type="match status" value="1"/>
</dbReference>
<dbReference type="GO" id="GO:0005783">
    <property type="term" value="C:endoplasmic reticulum"/>
    <property type="evidence" value="ECO:0007669"/>
    <property type="project" value="TreeGrafter"/>
</dbReference>
<keyword evidence="6 8" id="KW-0012">Acyltransferase</keyword>
<dbReference type="PANTHER" id="PTHR10983">
    <property type="entry name" value="1-ACYLGLYCEROL-3-PHOSPHATE ACYLTRANSFERASE-RELATED"/>
    <property type="match status" value="1"/>
</dbReference>
<feature type="non-terminal residue" evidence="8">
    <location>
        <position position="1"/>
    </location>
</feature>
<comment type="similarity">
    <text evidence="1">Belongs to the 1-acyl-sn-glycerol-3-phosphate acyltransferase family.</text>
</comment>
<dbReference type="EMBL" id="KL356210">
    <property type="protein sequence ID" value="KFZ62323.1"/>
    <property type="molecule type" value="Genomic_DNA"/>
</dbReference>
<feature type="non-terminal residue" evidence="8">
    <location>
        <position position="230"/>
    </location>
</feature>
<evidence type="ECO:0000313" key="8">
    <source>
        <dbReference type="EMBL" id="KFZ62323.1"/>
    </source>
</evidence>
<keyword evidence="2" id="KW-0444">Lipid biosynthesis</keyword>
<evidence type="ECO:0000256" key="4">
    <source>
        <dbReference type="ARBA" id="ARBA00023209"/>
    </source>
</evidence>
<gene>
    <name evidence="8" type="ORF">N321_00989</name>
</gene>
<organism evidence="8 9">
    <name type="scientific">Antrostomus carolinensis</name>
    <name type="common">Chuck-will's-widow</name>
    <name type="synonym">Caprimulgus carolinensis</name>
    <dbReference type="NCBI Taxonomy" id="279965"/>
    <lineage>
        <taxon>Eukaryota</taxon>
        <taxon>Metazoa</taxon>
        <taxon>Chordata</taxon>
        <taxon>Craniata</taxon>
        <taxon>Vertebrata</taxon>
        <taxon>Euteleostomi</taxon>
        <taxon>Archelosauria</taxon>
        <taxon>Archosauria</taxon>
        <taxon>Dinosauria</taxon>
        <taxon>Saurischia</taxon>
        <taxon>Theropoda</taxon>
        <taxon>Coelurosauria</taxon>
        <taxon>Aves</taxon>
        <taxon>Neognathae</taxon>
        <taxon>Neoaves</taxon>
        <taxon>Strisores</taxon>
        <taxon>Caprimulgiformes</taxon>
        <taxon>Caprimulgidae</taxon>
        <taxon>Antrostomus</taxon>
    </lineage>
</organism>
<evidence type="ECO:0000313" key="9">
    <source>
        <dbReference type="Proteomes" id="UP000053620"/>
    </source>
</evidence>
<keyword evidence="4" id="KW-0594">Phospholipid biosynthesis</keyword>
<feature type="domain" description="Acyltransferase C-terminal" evidence="7">
    <location>
        <begin position="117"/>
        <end position="193"/>
    </location>
</feature>